<dbReference type="InterPro" id="IPR000682">
    <property type="entry name" value="PCMT"/>
</dbReference>
<dbReference type="CDD" id="cd02440">
    <property type="entry name" value="AdoMet_MTases"/>
    <property type="match status" value="1"/>
</dbReference>
<evidence type="ECO:0000313" key="8">
    <source>
        <dbReference type="EMBL" id="GHA26298.1"/>
    </source>
</evidence>
<protein>
    <recommendedName>
        <fullName evidence="7">Protein-L-isoaspartate O-methyltransferase</fullName>
        <ecNumber evidence="7">2.1.1.77</ecNumber>
    </recommendedName>
    <alternativeName>
        <fullName evidence="7">L-isoaspartyl protein carboxyl methyltransferase</fullName>
    </alternativeName>
    <alternativeName>
        <fullName evidence="7">Protein L-isoaspartyl methyltransferase</fullName>
    </alternativeName>
    <alternativeName>
        <fullName evidence="7">Protein-beta-aspartate methyltransferase</fullName>
        <shortName evidence="7">PIMT</shortName>
    </alternativeName>
</protein>
<dbReference type="InterPro" id="IPR029063">
    <property type="entry name" value="SAM-dependent_MTases_sf"/>
</dbReference>
<evidence type="ECO:0000256" key="3">
    <source>
        <dbReference type="ARBA" id="ARBA00022490"/>
    </source>
</evidence>
<dbReference type="PROSITE" id="PS01279">
    <property type="entry name" value="PCMT"/>
    <property type="match status" value="1"/>
</dbReference>
<name>A0A918S621_9FLAO</name>
<dbReference type="FunFam" id="3.40.50.150:FF:000010">
    <property type="entry name" value="Protein-L-isoaspartate O-methyltransferase"/>
    <property type="match status" value="1"/>
</dbReference>
<dbReference type="EMBL" id="BMXB01000001">
    <property type="protein sequence ID" value="GHA26298.1"/>
    <property type="molecule type" value="Genomic_DNA"/>
</dbReference>
<dbReference type="Gene3D" id="3.40.50.150">
    <property type="entry name" value="Vaccinia Virus protein VP39"/>
    <property type="match status" value="1"/>
</dbReference>
<reference evidence="8" key="1">
    <citation type="journal article" date="2014" name="Int. J. Syst. Evol. Microbiol.">
        <title>Complete genome sequence of Corynebacterium casei LMG S-19264T (=DSM 44701T), isolated from a smear-ripened cheese.</title>
        <authorList>
            <consortium name="US DOE Joint Genome Institute (JGI-PGF)"/>
            <person name="Walter F."/>
            <person name="Albersmeier A."/>
            <person name="Kalinowski J."/>
            <person name="Ruckert C."/>
        </authorList>
    </citation>
    <scope>NUCLEOTIDE SEQUENCE</scope>
    <source>
        <strain evidence="8">KCTC 12719</strain>
    </source>
</reference>
<keyword evidence="4 7" id="KW-0489">Methyltransferase</keyword>
<evidence type="ECO:0000313" key="9">
    <source>
        <dbReference type="Proteomes" id="UP000610456"/>
    </source>
</evidence>
<dbReference type="Pfam" id="PF01135">
    <property type="entry name" value="PCMT"/>
    <property type="match status" value="1"/>
</dbReference>
<accession>A0A918S621</accession>
<proteinExistence type="inferred from homology"/>
<organism evidence="8 9">
    <name type="scientific">Salinimicrobium marinum</name>
    <dbReference type="NCBI Taxonomy" id="680283"/>
    <lineage>
        <taxon>Bacteria</taxon>
        <taxon>Pseudomonadati</taxon>
        <taxon>Bacteroidota</taxon>
        <taxon>Flavobacteriia</taxon>
        <taxon>Flavobacteriales</taxon>
        <taxon>Flavobacteriaceae</taxon>
        <taxon>Salinimicrobium</taxon>
    </lineage>
</organism>
<dbReference type="HAMAP" id="MF_00090">
    <property type="entry name" value="PIMT"/>
    <property type="match status" value="1"/>
</dbReference>
<comment type="catalytic activity">
    <reaction evidence="7">
        <text>[protein]-L-isoaspartate + S-adenosyl-L-methionine = [protein]-L-isoaspartate alpha-methyl ester + S-adenosyl-L-homocysteine</text>
        <dbReference type="Rhea" id="RHEA:12705"/>
        <dbReference type="Rhea" id="RHEA-COMP:12143"/>
        <dbReference type="Rhea" id="RHEA-COMP:12144"/>
        <dbReference type="ChEBI" id="CHEBI:57856"/>
        <dbReference type="ChEBI" id="CHEBI:59789"/>
        <dbReference type="ChEBI" id="CHEBI:90596"/>
        <dbReference type="ChEBI" id="CHEBI:90598"/>
        <dbReference type="EC" id="2.1.1.77"/>
    </reaction>
</comment>
<gene>
    <name evidence="7 8" type="primary">pcm</name>
    <name evidence="8" type="ORF">GCM10007103_04560</name>
</gene>
<comment type="function">
    <text evidence="7">Catalyzes the methyl esterification of L-isoaspartyl residues in peptides and proteins that result from spontaneous decomposition of normal L-aspartyl and L-asparaginyl residues. It plays a role in the repair and/or degradation of damaged proteins.</text>
</comment>
<comment type="similarity">
    <text evidence="2 7">Belongs to the methyltransferase superfamily. L-isoaspartyl/D-aspartyl protein methyltransferase family.</text>
</comment>
<evidence type="ECO:0000256" key="5">
    <source>
        <dbReference type="ARBA" id="ARBA00022679"/>
    </source>
</evidence>
<reference evidence="8" key="2">
    <citation type="submission" date="2020-09" db="EMBL/GenBank/DDBJ databases">
        <authorList>
            <person name="Sun Q."/>
            <person name="Kim S."/>
        </authorList>
    </citation>
    <scope>NUCLEOTIDE SEQUENCE</scope>
    <source>
        <strain evidence="8">KCTC 12719</strain>
    </source>
</reference>
<keyword evidence="9" id="KW-1185">Reference proteome</keyword>
<dbReference type="EC" id="2.1.1.77" evidence="7"/>
<dbReference type="GO" id="GO:0032259">
    <property type="term" value="P:methylation"/>
    <property type="evidence" value="ECO:0007669"/>
    <property type="project" value="UniProtKB-KW"/>
</dbReference>
<keyword evidence="6 7" id="KW-0949">S-adenosyl-L-methionine</keyword>
<dbReference type="NCBIfam" id="TIGR00080">
    <property type="entry name" value="pimt"/>
    <property type="match status" value="1"/>
</dbReference>
<dbReference type="PANTHER" id="PTHR11579">
    <property type="entry name" value="PROTEIN-L-ISOASPARTATE O-METHYLTRANSFERASE"/>
    <property type="match status" value="1"/>
</dbReference>
<dbReference type="GO" id="GO:0004719">
    <property type="term" value="F:protein-L-isoaspartate (D-aspartate) O-methyltransferase activity"/>
    <property type="evidence" value="ECO:0007669"/>
    <property type="project" value="UniProtKB-UniRule"/>
</dbReference>
<dbReference type="GO" id="GO:0005737">
    <property type="term" value="C:cytoplasm"/>
    <property type="evidence" value="ECO:0007669"/>
    <property type="project" value="UniProtKB-SubCell"/>
</dbReference>
<dbReference type="GO" id="GO:0030091">
    <property type="term" value="P:protein repair"/>
    <property type="evidence" value="ECO:0007669"/>
    <property type="project" value="UniProtKB-UniRule"/>
</dbReference>
<evidence type="ECO:0000256" key="1">
    <source>
        <dbReference type="ARBA" id="ARBA00004496"/>
    </source>
</evidence>
<comment type="subcellular location">
    <subcellularLocation>
        <location evidence="1 7">Cytoplasm</location>
    </subcellularLocation>
</comment>
<dbReference type="Proteomes" id="UP000610456">
    <property type="component" value="Unassembled WGS sequence"/>
</dbReference>
<keyword evidence="3 7" id="KW-0963">Cytoplasm</keyword>
<dbReference type="NCBIfam" id="NF001453">
    <property type="entry name" value="PRK00312.1"/>
    <property type="match status" value="1"/>
</dbReference>
<feature type="active site" evidence="7">
    <location>
        <position position="52"/>
    </location>
</feature>
<evidence type="ECO:0000256" key="6">
    <source>
        <dbReference type="ARBA" id="ARBA00022691"/>
    </source>
</evidence>
<evidence type="ECO:0000256" key="4">
    <source>
        <dbReference type="ARBA" id="ARBA00022603"/>
    </source>
</evidence>
<dbReference type="SUPFAM" id="SSF53335">
    <property type="entry name" value="S-adenosyl-L-methionine-dependent methyltransferases"/>
    <property type="match status" value="1"/>
</dbReference>
<keyword evidence="5 7" id="KW-0808">Transferase</keyword>
<sequence length="202" mass="22692">MVSQYLASRGISDKATLEAMRNVERHKMVPEAMREHAYEDRPLPIGNGQTISQPFMVAYMTQAIEPNPDMKVLEIGTGSGYQAAVLAEIVDKVYTIETVEDLAENARNKLNEMGYENIHFRIGDGYHGWEEHAPFDAIIVTAAPENIPPKLIEQLKTGGKMIIPVGPISSTQQLQLVEKRKDGKINTKNLFPVRFVPFTRRN</sequence>
<evidence type="ECO:0000256" key="7">
    <source>
        <dbReference type="HAMAP-Rule" id="MF_00090"/>
    </source>
</evidence>
<evidence type="ECO:0000256" key="2">
    <source>
        <dbReference type="ARBA" id="ARBA00005369"/>
    </source>
</evidence>
<dbReference type="PANTHER" id="PTHR11579:SF0">
    <property type="entry name" value="PROTEIN-L-ISOASPARTATE(D-ASPARTATE) O-METHYLTRANSFERASE"/>
    <property type="match status" value="1"/>
</dbReference>
<dbReference type="AlphaFoldDB" id="A0A918S621"/>
<comment type="caution">
    <text evidence="8">The sequence shown here is derived from an EMBL/GenBank/DDBJ whole genome shotgun (WGS) entry which is preliminary data.</text>
</comment>